<reference evidence="1 2" key="1">
    <citation type="journal article" date="2019" name="Sci. Rep.">
        <title>Orb-weaving spider Araneus ventricosus genome elucidates the spidroin gene catalogue.</title>
        <authorList>
            <person name="Kono N."/>
            <person name="Nakamura H."/>
            <person name="Ohtoshi R."/>
            <person name="Moran D.A.P."/>
            <person name="Shinohara A."/>
            <person name="Yoshida Y."/>
            <person name="Fujiwara M."/>
            <person name="Mori M."/>
            <person name="Tomita M."/>
            <person name="Arakawa K."/>
        </authorList>
    </citation>
    <scope>NUCLEOTIDE SEQUENCE [LARGE SCALE GENOMIC DNA]</scope>
</reference>
<gene>
    <name evidence="1" type="ORF">AVEN_154477_1</name>
</gene>
<organism evidence="1 2">
    <name type="scientific">Araneus ventricosus</name>
    <name type="common">Orbweaver spider</name>
    <name type="synonym">Epeira ventricosa</name>
    <dbReference type="NCBI Taxonomy" id="182803"/>
    <lineage>
        <taxon>Eukaryota</taxon>
        <taxon>Metazoa</taxon>
        <taxon>Ecdysozoa</taxon>
        <taxon>Arthropoda</taxon>
        <taxon>Chelicerata</taxon>
        <taxon>Arachnida</taxon>
        <taxon>Araneae</taxon>
        <taxon>Araneomorphae</taxon>
        <taxon>Entelegynae</taxon>
        <taxon>Araneoidea</taxon>
        <taxon>Araneidae</taxon>
        <taxon>Araneus</taxon>
    </lineage>
</organism>
<proteinExistence type="predicted"/>
<accession>A0A4Y2JGU0</accession>
<name>A0A4Y2JGU0_ARAVE</name>
<sequence>MSFAAEHSATPLHQRIYCPSFENKDSATPLHPKGSIVFFRMKYSATSLHPQGSIVCLSQHEYSATRHCTFKIYCPLSAKDSGYATALKDLLSFFRVKYSAASSECSAAKDGQ</sequence>
<evidence type="ECO:0000313" key="2">
    <source>
        <dbReference type="Proteomes" id="UP000499080"/>
    </source>
</evidence>
<comment type="caution">
    <text evidence="1">The sequence shown here is derived from an EMBL/GenBank/DDBJ whole genome shotgun (WGS) entry which is preliminary data.</text>
</comment>
<keyword evidence="2" id="KW-1185">Reference proteome</keyword>
<evidence type="ECO:0000313" key="1">
    <source>
        <dbReference type="EMBL" id="GBM89310.1"/>
    </source>
</evidence>
<protein>
    <submittedName>
        <fullName evidence="1">Uncharacterized protein</fullName>
    </submittedName>
</protein>
<dbReference type="AlphaFoldDB" id="A0A4Y2JGU0"/>
<dbReference type="EMBL" id="BGPR01267501">
    <property type="protein sequence ID" value="GBM89310.1"/>
    <property type="molecule type" value="Genomic_DNA"/>
</dbReference>
<dbReference type="Proteomes" id="UP000499080">
    <property type="component" value="Unassembled WGS sequence"/>
</dbReference>